<evidence type="ECO:0000313" key="7">
    <source>
        <dbReference type="Proteomes" id="UP001209535"/>
    </source>
</evidence>
<keyword evidence="7" id="KW-1185">Reference proteome</keyword>
<feature type="domain" description="Major facilitator superfamily (MFS) profile" evidence="5">
    <location>
        <begin position="12"/>
        <end position="398"/>
    </location>
</feature>
<dbReference type="PROSITE" id="PS50850">
    <property type="entry name" value="MFS"/>
    <property type="match status" value="1"/>
</dbReference>
<keyword evidence="1 4" id="KW-0812">Transmembrane</keyword>
<feature type="transmembrane region" description="Helical" evidence="4">
    <location>
        <begin position="211"/>
        <end position="230"/>
    </location>
</feature>
<dbReference type="SUPFAM" id="SSF103473">
    <property type="entry name" value="MFS general substrate transporter"/>
    <property type="match status" value="1"/>
</dbReference>
<gene>
    <name evidence="6" type="ORF">OEZ60_04380</name>
</gene>
<keyword evidence="2 4" id="KW-1133">Transmembrane helix</keyword>
<accession>A0ABT2WZY3</accession>
<reference evidence="6 7" key="1">
    <citation type="submission" date="2022-10" db="EMBL/GenBank/DDBJ databases">
        <title>Defluviimonas sp. nov., isolated from ocean surface sediments.</title>
        <authorList>
            <person name="He W."/>
            <person name="Wang L."/>
            <person name="Zhang D.-F."/>
        </authorList>
    </citation>
    <scope>NUCLEOTIDE SEQUENCE [LARGE SCALE GENOMIC DNA]</scope>
    <source>
        <strain evidence="6 7">WL0024</strain>
    </source>
</reference>
<feature type="transmembrane region" description="Helical" evidence="4">
    <location>
        <begin position="12"/>
        <end position="31"/>
    </location>
</feature>
<evidence type="ECO:0000256" key="1">
    <source>
        <dbReference type="ARBA" id="ARBA00022692"/>
    </source>
</evidence>
<dbReference type="PANTHER" id="PTHR11360:SF290">
    <property type="entry name" value="MONOCARBOXYLATE MFS PERMEASE"/>
    <property type="match status" value="1"/>
</dbReference>
<name>A0ABT2WZY3_9RHOB</name>
<feature type="transmembrane region" description="Helical" evidence="4">
    <location>
        <begin position="82"/>
        <end position="100"/>
    </location>
</feature>
<feature type="transmembrane region" description="Helical" evidence="4">
    <location>
        <begin position="302"/>
        <end position="324"/>
    </location>
</feature>
<dbReference type="InterPro" id="IPR036259">
    <property type="entry name" value="MFS_trans_sf"/>
</dbReference>
<feature type="transmembrane region" description="Helical" evidence="4">
    <location>
        <begin position="250"/>
        <end position="268"/>
    </location>
</feature>
<evidence type="ECO:0000256" key="3">
    <source>
        <dbReference type="ARBA" id="ARBA00023136"/>
    </source>
</evidence>
<sequence>MSAKSPPQPVYRWVIAAASAAMLAVAVGQLANGLSVFVIPLETEFGWARGSIALINSACVVGIGLGGLLMGPLADRVGVRRVALVGAVAVGGAMLLAAQASALWQFYVVFFLAGAFGGGALAGPLVALTGNWFAVGSGLAIGIVAAGQGVGQGVVPFLTVYLIEGLGWRGALAASGAISLAILLPLAALLRAPPARLPGQAEAAENMPLPLFVVVPWLSAAALFCCTLMSVPLMHLVPYIQGCGISAPEAGGVLFLTLVAATLGRVAFGRLADMIGALGAYMAASAWQTALVFGFVQIGDLYTFLVFAPVYGFGYGGVMTGVLTTTRLLTPAARRATAMSVILAFAWLGHGVGGYQGGLFYDLTGAYTVPFANAAIAGVANLVLLGLLWHALNRRRLGPA</sequence>
<evidence type="ECO:0000256" key="4">
    <source>
        <dbReference type="SAM" id="Phobius"/>
    </source>
</evidence>
<dbReference type="InterPro" id="IPR050327">
    <property type="entry name" value="Proton-linked_MCT"/>
</dbReference>
<feature type="transmembrane region" description="Helical" evidence="4">
    <location>
        <begin position="367"/>
        <end position="389"/>
    </location>
</feature>
<dbReference type="Proteomes" id="UP001209535">
    <property type="component" value="Unassembled WGS sequence"/>
</dbReference>
<evidence type="ECO:0000313" key="6">
    <source>
        <dbReference type="EMBL" id="MCU9847236.1"/>
    </source>
</evidence>
<proteinExistence type="predicted"/>
<dbReference type="Gene3D" id="1.20.1250.20">
    <property type="entry name" value="MFS general substrate transporter like domains"/>
    <property type="match status" value="2"/>
</dbReference>
<feature type="transmembrane region" description="Helical" evidence="4">
    <location>
        <begin position="336"/>
        <end position="355"/>
    </location>
</feature>
<organism evidence="6 7">
    <name type="scientific">Albidovulum salinarum</name>
    <dbReference type="NCBI Taxonomy" id="2984153"/>
    <lineage>
        <taxon>Bacteria</taxon>
        <taxon>Pseudomonadati</taxon>
        <taxon>Pseudomonadota</taxon>
        <taxon>Alphaproteobacteria</taxon>
        <taxon>Rhodobacterales</taxon>
        <taxon>Paracoccaceae</taxon>
        <taxon>Albidovulum</taxon>
    </lineage>
</organism>
<keyword evidence="3 4" id="KW-0472">Membrane</keyword>
<comment type="caution">
    <text evidence="6">The sequence shown here is derived from an EMBL/GenBank/DDBJ whole genome shotgun (WGS) entry which is preliminary data.</text>
</comment>
<dbReference type="InterPro" id="IPR020846">
    <property type="entry name" value="MFS_dom"/>
</dbReference>
<evidence type="ECO:0000259" key="5">
    <source>
        <dbReference type="PROSITE" id="PS50850"/>
    </source>
</evidence>
<feature type="transmembrane region" description="Helical" evidence="4">
    <location>
        <begin position="169"/>
        <end position="190"/>
    </location>
</feature>
<dbReference type="EMBL" id="JAOVQO010000003">
    <property type="protein sequence ID" value="MCU9847236.1"/>
    <property type="molecule type" value="Genomic_DNA"/>
</dbReference>
<feature type="transmembrane region" description="Helical" evidence="4">
    <location>
        <begin position="275"/>
        <end position="296"/>
    </location>
</feature>
<dbReference type="Pfam" id="PF07690">
    <property type="entry name" value="MFS_1"/>
    <property type="match status" value="1"/>
</dbReference>
<dbReference type="RefSeq" id="WP_263333596.1">
    <property type="nucleotide sequence ID" value="NZ_JAOVQO010000003.1"/>
</dbReference>
<evidence type="ECO:0000256" key="2">
    <source>
        <dbReference type="ARBA" id="ARBA00022989"/>
    </source>
</evidence>
<dbReference type="InterPro" id="IPR011701">
    <property type="entry name" value="MFS"/>
</dbReference>
<feature type="transmembrane region" description="Helical" evidence="4">
    <location>
        <begin position="106"/>
        <end position="127"/>
    </location>
</feature>
<protein>
    <submittedName>
        <fullName evidence="6">MFS transporter</fullName>
    </submittedName>
</protein>
<feature type="transmembrane region" description="Helical" evidence="4">
    <location>
        <begin position="139"/>
        <end position="163"/>
    </location>
</feature>
<dbReference type="PANTHER" id="PTHR11360">
    <property type="entry name" value="MONOCARBOXYLATE TRANSPORTER"/>
    <property type="match status" value="1"/>
</dbReference>
<feature type="transmembrane region" description="Helical" evidence="4">
    <location>
        <begin position="51"/>
        <end position="70"/>
    </location>
</feature>